<protein>
    <recommendedName>
        <fullName evidence="3">Response regulatory domain-containing protein</fullName>
    </recommendedName>
</protein>
<evidence type="ECO:0000256" key="2">
    <source>
        <dbReference type="PROSITE-ProRule" id="PRU00169"/>
    </source>
</evidence>
<proteinExistence type="predicted"/>
<dbReference type="SMART" id="SM00448">
    <property type="entry name" value="REC"/>
    <property type="match status" value="1"/>
</dbReference>
<organism evidence="4 5">
    <name type="scientific">Candidatus Roizmanbacteria bacterium RIFCSPLOWO2_01_FULL_38_12</name>
    <dbReference type="NCBI Taxonomy" id="1802061"/>
    <lineage>
        <taxon>Bacteria</taxon>
        <taxon>Candidatus Roizmaniibacteriota</taxon>
    </lineage>
</organism>
<sequence length="121" mass="14068">MKVLIIEDDVFFQKFYKTQLEERGYQTDYAVNGKEGLEKVKTYKPDVILLDIIMPVMDGFQLLEELKKNGNIQKFKVLVFSTLGQEKDVKRALELGAKDYVNKSFFDLNVLLTKIQQVVNK</sequence>
<dbReference type="PANTHER" id="PTHR44591:SF3">
    <property type="entry name" value="RESPONSE REGULATORY DOMAIN-CONTAINING PROTEIN"/>
    <property type="match status" value="1"/>
</dbReference>
<name>A0A1F7IV91_9BACT</name>
<evidence type="ECO:0000256" key="1">
    <source>
        <dbReference type="ARBA" id="ARBA00022553"/>
    </source>
</evidence>
<evidence type="ECO:0000313" key="5">
    <source>
        <dbReference type="Proteomes" id="UP000177141"/>
    </source>
</evidence>
<evidence type="ECO:0000259" key="3">
    <source>
        <dbReference type="PROSITE" id="PS50110"/>
    </source>
</evidence>
<dbReference type="InterPro" id="IPR001789">
    <property type="entry name" value="Sig_transdc_resp-reg_receiver"/>
</dbReference>
<keyword evidence="1 2" id="KW-0597">Phosphoprotein</keyword>
<reference evidence="4 5" key="1">
    <citation type="journal article" date="2016" name="Nat. Commun.">
        <title>Thousands of microbial genomes shed light on interconnected biogeochemical processes in an aquifer system.</title>
        <authorList>
            <person name="Anantharaman K."/>
            <person name="Brown C.T."/>
            <person name="Hug L.A."/>
            <person name="Sharon I."/>
            <person name="Castelle C.J."/>
            <person name="Probst A.J."/>
            <person name="Thomas B.C."/>
            <person name="Singh A."/>
            <person name="Wilkins M.J."/>
            <person name="Karaoz U."/>
            <person name="Brodie E.L."/>
            <person name="Williams K.H."/>
            <person name="Hubbard S.S."/>
            <person name="Banfield J.F."/>
        </authorList>
    </citation>
    <scope>NUCLEOTIDE SEQUENCE [LARGE SCALE GENOMIC DNA]</scope>
</reference>
<evidence type="ECO:0000313" key="4">
    <source>
        <dbReference type="EMBL" id="OGK47267.1"/>
    </source>
</evidence>
<dbReference type="Pfam" id="PF00072">
    <property type="entry name" value="Response_reg"/>
    <property type="match status" value="1"/>
</dbReference>
<dbReference type="STRING" id="1802061.A3A93_05755"/>
<dbReference type="CDD" id="cd00156">
    <property type="entry name" value="REC"/>
    <property type="match status" value="1"/>
</dbReference>
<dbReference type="GO" id="GO:0000160">
    <property type="term" value="P:phosphorelay signal transduction system"/>
    <property type="evidence" value="ECO:0007669"/>
    <property type="project" value="InterPro"/>
</dbReference>
<dbReference type="InterPro" id="IPR050595">
    <property type="entry name" value="Bact_response_regulator"/>
</dbReference>
<comment type="caution">
    <text evidence="4">The sequence shown here is derived from an EMBL/GenBank/DDBJ whole genome shotgun (WGS) entry which is preliminary data.</text>
</comment>
<dbReference type="InterPro" id="IPR011006">
    <property type="entry name" value="CheY-like_superfamily"/>
</dbReference>
<dbReference type="Proteomes" id="UP000177141">
    <property type="component" value="Unassembled WGS sequence"/>
</dbReference>
<dbReference type="PROSITE" id="PS50110">
    <property type="entry name" value="RESPONSE_REGULATORY"/>
    <property type="match status" value="1"/>
</dbReference>
<dbReference type="Gene3D" id="3.40.50.2300">
    <property type="match status" value="1"/>
</dbReference>
<dbReference type="SUPFAM" id="SSF52172">
    <property type="entry name" value="CheY-like"/>
    <property type="match status" value="1"/>
</dbReference>
<dbReference type="AlphaFoldDB" id="A0A1F7IV91"/>
<dbReference type="EMBL" id="MGAL01000034">
    <property type="protein sequence ID" value="OGK47267.1"/>
    <property type="molecule type" value="Genomic_DNA"/>
</dbReference>
<gene>
    <name evidence="4" type="ORF">A3A93_05755</name>
</gene>
<feature type="domain" description="Response regulatory" evidence="3">
    <location>
        <begin position="2"/>
        <end position="118"/>
    </location>
</feature>
<dbReference type="PANTHER" id="PTHR44591">
    <property type="entry name" value="STRESS RESPONSE REGULATOR PROTEIN 1"/>
    <property type="match status" value="1"/>
</dbReference>
<accession>A0A1F7IV91</accession>
<feature type="modified residue" description="4-aspartylphosphate" evidence="2">
    <location>
        <position position="51"/>
    </location>
</feature>